<name>Q8KYZ0_9PROT</name>
<evidence type="ECO:0008006" key="2">
    <source>
        <dbReference type="Google" id="ProtNLM"/>
    </source>
</evidence>
<dbReference type="Gene3D" id="3.40.50.280">
    <property type="entry name" value="Cobalamin-binding domain"/>
    <property type="match status" value="1"/>
</dbReference>
<proteinExistence type="predicted"/>
<dbReference type="GO" id="GO:0046872">
    <property type="term" value="F:metal ion binding"/>
    <property type="evidence" value="ECO:0007669"/>
    <property type="project" value="InterPro"/>
</dbReference>
<dbReference type="GO" id="GO:0031419">
    <property type="term" value="F:cobalamin binding"/>
    <property type="evidence" value="ECO:0007669"/>
    <property type="project" value="InterPro"/>
</dbReference>
<dbReference type="EMBL" id="AE008921">
    <property type="protein sequence ID" value="AAM48683.1"/>
    <property type="molecule type" value="Genomic_DNA"/>
</dbReference>
<accession>Q8KYZ0</accession>
<sequence length="257" mass="27321">MTHHQHTNLVSIGDEAARVAQVAIKVLASSLSHASSLEARAPLAPAISASQAAQRLFDASLNPKNAAVSTAIQELQAARFSDFTLFSEIIPAAVCQLGRAWEEDALSFFAMTLGASRLQIAVHGLSEREVPEGVNYLSKNLSLLIIVPEGTQHTLGAIILGKTLRCVGARVKLEMDVTANRVHQIGAGEQFDGVFISASARDSAEKLSEIISNVRCNWSTAKVILGGGILSAQINLDAVTGTDYKTNDWKAAVAQCF</sequence>
<reference evidence="1" key="1">
    <citation type="journal article" date="2002" name="Nature">
        <title>Unsuspected diversity among marine aerobic anoxygenic phototrophs.</title>
        <authorList>
            <person name="Beja O."/>
            <person name="Suzuki M.T."/>
            <person name="Heidelberg J.F."/>
            <person name="Nelson W.C."/>
            <person name="Preston C.M."/>
            <person name="Hamada T."/>
            <person name="Eisen J.A."/>
            <person name="Fraser C.M."/>
            <person name="DeLong E.F."/>
        </authorList>
    </citation>
    <scope>NUCLEOTIDE SEQUENCE</scope>
</reference>
<gene>
    <name evidence="1" type="ORF">MBMO_EBAC000-60D04.51</name>
</gene>
<dbReference type="SUPFAM" id="SSF52242">
    <property type="entry name" value="Cobalamin (vitamin B12)-binding domain"/>
    <property type="match status" value="1"/>
</dbReference>
<organism evidence="1">
    <name type="scientific">uncultured marine proteobacterium</name>
    <dbReference type="NCBI Taxonomy" id="482892"/>
    <lineage>
        <taxon>Bacteria</taxon>
        <taxon>Pseudomonadati</taxon>
        <taxon>Pseudomonadota</taxon>
        <taxon>environmental samples</taxon>
    </lineage>
</organism>
<protein>
    <recommendedName>
        <fullName evidence="2">B12-binding domain-containing protein</fullName>
    </recommendedName>
</protein>
<dbReference type="InterPro" id="IPR036724">
    <property type="entry name" value="Cobalamin-bd_sf"/>
</dbReference>
<dbReference type="AlphaFoldDB" id="Q8KYZ0"/>
<evidence type="ECO:0000313" key="1">
    <source>
        <dbReference type="EMBL" id="AAM48683.1"/>
    </source>
</evidence>